<evidence type="ECO:0000256" key="1">
    <source>
        <dbReference type="ARBA" id="ARBA00022723"/>
    </source>
</evidence>
<organism evidence="9">
    <name type="scientific">Eiseniibacteriota bacterium</name>
    <dbReference type="NCBI Taxonomy" id="2212470"/>
    <lineage>
        <taxon>Bacteria</taxon>
        <taxon>Candidatus Eiseniibacteriota</taxon>
    </lineage>
</organism>
<proteinExistence type="inferred from homology"/>
<dbReference type="PANTHER" id="PTHR23264:SF19">
    <property type="entry name" value="CYTOSOLIC FE-S CLUSTER ASSEMBLY FACTOR NUBP2"/>
    <property type="match status" value="1"/>
</dbReference>
<dbReference type="FunFam" id="3.40.50.300:FF:001119">
    <property type="entry name" value="Iron-sulfur cluster carrier protein"/>
    <property type="match status" value="1"/>
</dbReference>
<gene>
    <name evidence="9" type="ORF">ENO08_00260</name>
</gene>
<sequence>MSRSRRRRGVTHAAHELGGTIRMPKDDEKIKKRLAMIRHKVLVLSGKGGVGKSTVAVNLAVALAAAGKKVGLLDIDIHGPSVPKLLGVEGFPLHGTEEALHPLEIGDNLRVMSIGFLLKDSDDAVIWRGPMKFNAIKQFLGDVEWGELDYLVVDSPPGTGDEPLTIAQLVGNADGAVIVTTPQDVAVIDVRKCISFCRQLSLPVIGVIENMSGFRCPHCGKTTEIFKSGGGKKMAEDMGVPFLGSIPIEPSIVSSSDEGKPHVINAPNTESGRVFAALAAPLLRLGGEDPGATKESAPLEGTKESAPSKGRKKDAGRVNAVNEAKSTKRIAIPVADGRLSMHFGHSEKFALVDVSDGGIVSSEFVESPPHQPGLLPQWLSEHGANMIIAGGMGSRAKNLFEEKGIEVVVGASCETPERVVEQFLAGRLELGDNMCDH</sequence>
<dbReference type="InterPro" id="IPR033756">
    <property type="entry name" value="YlxH/NBP35"/>
</dbReference>
<dbReference type="HAMAP" id="MF_02040">
    <property type="entry name" value="Mrp_NBP35"/>
    <property type="match status" value="1"/>
</dbReference>
<dbReference type="Proteomes" id="UP000886069">
    <property type="component" value="Unassembled WGS sequence"/>
</dbReference>
<evidence type="ECO:0000256" key="3">
    <source>
        <dbReference type="ARBA" id="ARBA00022840"/>
    </source>
</evidence>
<feature type="domain" description="Dinitrogenase iron-molybdenum cofactor biosynthesis" evidence="8">
    <location>
        <begin position="336"/>
        <end position="424"/>
    </location>
</feature>
<dbReference type="GO" id="GO:0005829">
    <property type="term" value="C:cytosol"/>
    <property type="evidence" value="ECO:0007669"/>
    <property type="project" value="TreeGrafter"/>
</dbReference>
<comment type="similarity">
    <text evidence="6">Belongs to the Mrp/NBP35 ATP-binding proteins family.</text>
</comment>
<evidence type="ECO:0000313" key="9">
    <source>
        <dbReference type="EMBL" id="HER42877.1"/>
    </source>
</evidence>
<dbReference type="GO" id="GO:0016226">
    <property type="term" value="P:iron-sulfur cluster assembly"/>
    <property type="evidence" value="ECO:0007669"/>
    <property type="project" value="InterPro"/>
</dbReference>
<dbReference type="PROSITE" id="PS01215">
    <property type="entry name" value="MRP"/>
    <property type="match status" value="1"/>
</dbReference>
<dbReference type="PANTHER" id="PTHR23264">
    <property type="entry name" value="NUCLEOTIDE-BINDING PROTEIN NBP35 YEAST -RELATED"/>
    <property type="match status" value="1"/>
</dbReference>
<keyword evidence="3 6" id="KW-0067">ATP-binding</keyword>
<keyword evidence="1 6" id="KW-0479">Metal-binding</keyword>
<protein>
    <recommendedName>
        <fullName evidence="6">Iron-sulfur cluster carrier protein</fullName>
    </recommendedName>
</protein>
<dbReference type="InterPro" id="IPR019591">
    <property type="entry name" value="Mrp/NBP35_ATP-bd"/>
</dbReference>
<dbReference type="GO" id="GO:0016887">
    <property type="term" value="F:ATP hydrolysis activity"/>
    <property type="evidence" value="ECO:0007669"/>
    <property type="project" value="UniProtKB-UniRule"/>
</dbReference>
<dbReference type="Pfam" id="PF02579">
    <property type="entry name" value="Nitro_FeMo-Co"/>
    <property type="match status" value="1"/>
</dbReference>
<name>A0A7V2ATE8_UNCEI</name>
<comment type="function">
    <text evidence="6">Binds and transfers iron-sulfur (Fe-S) clusters to target apoproteins. Can hydrolyze ATP.</text>
</comment>
<dbReference type="GO" id="GO:0046872">
    <property type="term" value="F:metal ion binding"/>
    <property type="evidence" value="ECO:0007669"/>
    <property type="project" value="UniProtKB-KW"/>
</dbReference>
<feature type="region of interest" description="Disordered" evidence="7">
    <location>
        <begin position="287"/>
        <end position="318"/>
    </location>
</feature>
<dbReference type="InterPro" id="IPR027417">
    <property type="entry name" value="P-loop_NTPase"/>
</dbReference>
<dbReference type="NCBIfam" id="NF041136">
    <property type="entry name" value="MrpORP"/>
    <property type="match status" value="1"/>
</dbReference>
<dbReference type="Gene3D" id="3.30.420.130">
    <property type="entry name" value="Dinitrogenase iron-molybdenum cofactor biosynthesis domain"/>
    <property type="match status" value="1"/>
</dbReference>
<accession>A0A7V2ATE8</accession>
<dbReference type="SUPFAM" id="SSF52540">
    <property type="entry name" value="P-loop containing nucleoside triphosphate hydrolases"/>
    <property type="match status" value="1"/>
</dbReference>
<dbReference type="GO" id="GO:0005524">
    <property type="term" value="F:ATP binding"/>
    <property type="evidence" value="ECO:0007669"/>
    <property type="project" value="UniProtKB-UniRule"/>
</dbReference>
<dbReference type="InterPro" id="IPR036105">
    <property type="entry name" value="DiNase_FeMo-co_biosyn_sf"/>
</dbReference>
<dbReference type="CDD" id="cd00851">
    <property type="entry name" value="MTH1175"/>
    <property type="match status" value="1"/>
</dbReference>
<evidence type="ECO:0000259" key="8">
    <source>
        <dbReference type="Pfam" id="PF02579"/>
    </source>
</evidence>
<dbReference type="GO" id="GO:0140663">
    <property type="term" value="F:ATP-dependent FeS chaperone activity"/>
    <property type="evidence" value="ECO:0007669"/>
    <property type="project" value="InterPro"/>
</dbReference>
<dbReference type="Pfam" id="PF10609">
    <property type="entry name" value="ParA"/>
    <property type="match status" value="1"/>
</dbReference>
<comment type="caution">
    <text evidence="9">The sequence shown here is derived from an EMBL/GenBank/DDBJ whole genome shotgun (WGS) entry which is preliminary data.</text>
</comment>
<keyword evidence="5 6" id="KW-0411">Iron-sulfur</keyword>
<keyword evidence="6" id="KW-0378">Hydrolase</keyword>
<dbReference type="InterPro" id="IPR033913">
    <property type="entry name" value="MTH1175_dom"/>
</dbReference>
<dbReference type="InterPro" id="IPR000808">
    <property type="entry name" value="Mrp-like_CS"/>
</dbReference>
<dbReference type="InterPro" id="IPR003731">
    <property type="entry name" value="Di-Nase_FeMo-co_biosynth"/>
</dbReference>
<evidence type="ECO:0000256" key="6">
    <source>
        <dbReference type="HAMAP-Rule" id="MF_02040"/>
    </source>
</evidence>
<feature type="binding site" evidence="6">
    <location>
        <begin position="46"/>
        <end position="53"/>
    </location>
    <ligand>
        <name>ATP</name>
        <dbReference type="ChEBI" id="CHEBI:30616"/>
    </ligand>
</feature>
<keyword evidence="2 6" id="KW-0547">Nucleotide-binding</keyword>
<reference evidence="9" key="1">
    <citation type="journal article" date="2020" name="mSystems">
        <title>Genome- and Community-Level Interaction Insights into Carbon Utilization and Element Cycling Functions of Hydrothermarchaeota in Hydrothermal Sediment.</title>
        <authorList>
            <person name="Zhou Z."/>
            <person name="Liu Y."/>
            <person name="Xu W."/>
            <person name="Pan J."/>
            <person name="Luo Z.H."/>
            <person name="Li M."/>
        </authorList>
    </citation>
    <scope>NUCLEOTIDE SEQUENCE [LARGE SCALE GENOMIC DNA]</scope>
    <source>
        <strain evidence="9">SpSt-1233</strain>
    </source>
</reference>
<evidence type="ECO:0000256" key="4">
    <source>
        <dbReference type="ARBA" id="ARBA00023004"/>
    </source>
</evidence>
<evidence type="ECO:0000256" key="7">
    <source>
        <dbReference type="SAM" id="MobiDB-lite"/>
    </source>
</evidence>
<dbReference type="Gene3D" id="3.40.50.300">
    <property type="entry name" value="P-loop containing nucleotide triphosphate hydrolases"/>
    <property type="match status" value="1"/>
</dbReference>
<dbReference type="SUPFAM" id="SSF53146">
    <property type="entry name" value="Nitrogenase accessory factor-like"/>
    <property type="match status" value="1"/>
</dbReference>
<dbReference type="AlphaFoldDB" id="A0A7V2ATE8"/>
<keyword evidence="4 6" id="KW-0408">Iron</keyword>
<comment type="subunit">
    <text evidence="6">Homodimer.</text>
</comment>
<dbReference type="EMBL" id="DSEC01000020">
    <property type="protein sequence ID" value="HER42877.1"/>
    <property type="molecule type" value="Genomic_DNA"/>
</dbReference>
<evidence type="ECO:0000256" key="5">
    <source>
        <dbReference type="ARBA" id="ARBA00023014"/>
    </source>
</evidence>
<evidence type="ECO:0000256" key="2">
    <source>
        <dbReference type="ARBA" id="ARBA00022741"/>
    </source>
</evidence>
<dbReference type="GO" id="GO:0051536">
    <property type="term" value="F:iron-sulfur cluster binding"/>
    <property type="evidence" value="ECO:0007669"/>
    <property type="project" value="UniProtKB-UniRule"/>
</dbReference>
<dbReference type="CDD" id="cd02037">
    <property type="entry name" value="Mrp_NBP35"/>
    <property type="match status" value="1"/>
</dbReference>